<dbReference type="Gene3D" id="2.60.40.640">
    <property type="match status" value="1"/>
</dbReference>
<evidence type="ECO:0000313" key="3">
    <source>
        <dbReference type="EMBL" id="GMM50036.1"/>
    </source>
</evidence>
<name>A0AAV5RHH7_STABA</name>
<dbReference type="EMBL" id="BTGC01000003">
    <property type="protein sequence ID" value="GMM50036.1"/>
    <property type="molecule type" value="Genomic_DNA"/>
</dbReference>
<dbReference type="InterPro" id="IPR050357">
    <property type="entry name" value="Arrestin_domain-protein"/>
</dbReference>
<dbReference type="Proteomes" id="UP001362899">
    <property type="component" value="Unassembled WGS sequence"/>
</dbReference>
<dbReference type="GO" id="GO:0005886">
    <property type="term" value="C:plasma membrane"/>
    <property type="evidence" value="ECO:0007669"/>
    <property type="project" value="TreeGrafter"/>
</dbReference>
<dbReference type="InterPro" id="IPR011022">
    <property type="entry name" value="Arrestin_C-like"/>
</dbReference>
<dbReference type="GO" id="GO:0005829">
    <property type="term" value="C:cytosol"/>
    <property type="evidence" value="ECO:0007669"/>
    <property type="project" value="TreeGrafter"/>
</dbReference>
<dbReference type="SMART" id="SM01017">
    <property type="entry name" value="Arrestin_C"/>
    <property type="match status" value="1"/>
</dbReference>
<dbReference type="GO" id="GO:0070086">
    <property type="term" value="P:ubiquitin-dependent endocytosis"/>
    <property type="evidence" value="ECO:0007669"/>
    <property type="project" value="TreeGrafter"/>
</dbReference>
<evidence type="ECO:0000259" key="2">
    <source>
        <dbReference type="SMART" id="SM01017"/>
    </source>
</evidence>
<dbReference type="PANTHER" id="PTHR11188">
    <property type="entry name" value="ARRESTIN DOMAIN CONTAINING PROTEIN"/>
    <property type="match status" value="1"/>
</dbReference>
<evidence type="ECO:0000313" key="4">
    <source>
        <dbReference type="Proteomes" id="UP001362899"/>
    </source>
</evidence>
<evidence type="ECO:0000256" key="1">
    <source>
        <dbReference type="SAM" id="MobiDB-lite"/>
    </source>
</evidence>
<proteinExistence type="predicted"/>
<feature type="region of interest" description="Disordered" evidence="1">
    <location>
        <begin position="108"/>
        <end position="177"/>
    </location>
</feature>
<protein>
    <submittedName>
        <fullName evidence="3">Rog3 protein</fullName>
    </submittedName>
</protein>
<accession>A0AAV5RHH7</accession>
<dbReference type="InterPro" id="IPR014752">
    <property type="entry name" value="Arrestin-like_C"/>
</dbReference>
<dbReference type="GO" id="GO:0030674">
    <property type="term" value="F:protein-macromolecule adaptor activity"/>
    <property type="evidence" value="ECO:0007669"/>
    <property type="project" value="TreeGrafter"/>
</dbReference>
<comment type="caution">
    <text evidence="3">The sequence shown here is derived from an EMBL/GenBank/DDBJ whole genome shotgun (WGS) entry which is preliminary data.</text>
</comment>
<feature type="compositionally biased region" description="Polar residues" evidence="1">
    <location>
        <begin position="476"/>
        <end position="485"/>
    </location>
</feature>
<sequence>MLRRNHSSIQRFDIELYGNSGRDDDVVLLTGPALEAGSCSLKGKLVWSTLEHTNIRKITLKLVGTLQLSWAEPGIHKMGPLPLRFEKHIYSQEYKNFTIPGQLVEKSLGNSRTTPTGSSTSLNHMFEGGTPVSPKSPKSPKRSQSRSGSLGNLFQSSAPSPLTAKRGSQPNIDKPHLQSSHSVVNMQVQHHVPPGNYAFPFELIIPGDINESIECNRYAKLNYSLFATIERTLLHEHLNAKRDIGIVRTVGVDNYDVAHTVTIENTWPKKIEYSIKIPCKAVPFGSQLEVQFAMVPLAKGLKLGKMRTEIVEYVSLKSPHTEPREEENVVCYQFFETPANFDHMADEWQMMRMVKLPTSLSKCSQDADIEPFVKIQHKFRCSIGLINADGHTSELRASLPINLYISPNVRVMHPELPNSANRYHSRRNSNLTAERPLFNVEPNRDLSMSPSLQSLQDVAAPPTYSHHIYDRVYSNVNSPLGSPSPRSDGDPISRPVSPLTLNREPSQTNLAAGLRNLVLHRQKSNTSQTNLNRVGSQLSIEALSRVPSYDEAINEQATADCAPGYSD</sequence>
<keyword evidence="4" id="KW-1185">Reference proteome</keyword>
<gene>
    <name evidence="3" type="ORF">DASB73_009940</name>
</gene>
<feature type="compositionally biased region" description="Polar residues" evidence="1">
    <location>
        <begin position="108"/>
        <end position="123"/>
    </location>
</feature>
<dbReference type="PANTHER" id="PTHR11188:SF17">
    <property type="entry name" value="FI21816P1"/>
    <property type="match status" value="1"/>
</dbReference>
<organism evidence="3 4">
    <name type="scientific">Starmerella bacillaris</name>
    <name type="common">Yeast</name>
    <name type="synonym">Candida zemplinina</name>
    <dbReference type="NCBI Taxonomy" id="1247836"/>
    <lineage>
        <taxon>Eukaryota</taxon>
        <taxon>Fungi</taxon>
        <taxon>Dikarya</taxon>
        <taxon>Ascomycota</taxon>
        <taxon>Saccharomycotina</taxon>
        <taxon>Dipodascomycetes</taxon>
        <taxon>Dipodascales</taxon>
        <taxon>Trichomonascaceae</taxon>
        <taxon>Starmerella</taxon>
    </lineage>
</organism>
<dbReference type="AlphaFoldDB" id="A0AAV5RHH7"/>
<feature type="compositionally biased region" description="Polar residues" evidence="1">
    <location>
        <begin position="150"/>
        <end position="177"/>
    </location>
</feature>
<feature type="domain" description="Arrestin C-terminal-like" evidence="2">
    <location>
        <begin position="267"/>
        <end position="408"/>
    </location>
</feature>
<reference evidence="3 4" key="1">
    <citation type="journal article" date="2023" name="Elife">
        <title>Identification of key yeast species and microbe-microbe interactions impacting larval growth of Drosophila in the wild.</title>
        <authorList>
            <person name="Mure A."/>
            <person name="Sugiura Y."/>
            <person name="Maeda R."/>
            <person name="Honda K."/>
            <person name="Sakurai N."/>
            <person name="Takahashi Y."/>
            <person name="Watada M."/>
            <person name="Katoh T."/>
            <person name="Gotoh A."/>
            <person name="Gotoh Y."/>
            <person name="Taniguchi I."/>
            <person name="Nakamura K."/>
            <person name="Hayashi T."/>
            <person name="Katayama T."/>
            <person name="Uemura T."/>
            <person name="Hattori Y."/>
        </authorList>
    </citation>
    <scope>NUCLEOTIDE SEQUENCE [LARGE SCALE GENOMIC DNA]</scope>
    <source>
        <strain evidence="3 4">SB-73</strain>
    </source>
</reference>
<feature type="region of interest" description="Disordered" evidence="1">
    <location>
        <begin position="476"/>
        <end position="505"/>
    </location>
</feature>
<dbReference type="Pfam" id="PF02752">
    <property type="entry name" value="Arrestin_C"/>
    <property type="match status" value="1"/>
</dbReference>
<dbReference type="GO" id="GO:0031625">
    <property type="term" value="F:ubiquitin protein ligase binding"/>
    <property type="evidence" value="ECO:0007669"/>
    <property type="project" value="TreeGrafter"/>
</dbReference>